<dbReference type="Gene3D" id="2.30.30.40">
    <property type="entry name" value="SH3 Domains"/>
    <property type="match status" value="1"/>
</dbReference>
<evidence type="ECO:0000313" key="6">
    <source>
        <dbReference type="Proteomes" id="UP000178925"/>
    </source>
</evidence>
<sequence>MPTDIQTLKNELKQKDREIKELKAMLAEAEAELREYSSSDNMVRPRASILESRTLNRAIKGTFYFLLCAIIVLAGLYPWLFKDKIFGTSQESVAENTENVADETTTPSTEPAAPVADTGTAATTTPAAQESARDIFQPEKRMVDVASDLGWLNVRTNPSVENSDVIKKINSGESFEWLEKTDNNWYKIKLDAAGHTGYVSGEYVVEK</sequence>
<dbReference type="SUPFAM" id="SSF50044">
    <property type="entry name" value="SH3-domain"/>
    <property type="match status" value="1"/>
</dbReference>
<name>A0A1F5SPL7_9BACT</name>
<reference evidence="5 6" key="1">
    <citation type="journal article" date="2016" name="Nat. Commun.">
        <title>Thousands of microbial genomes shed light on interconnected biogeochemical processes in an aquifer system.</title>
        <authorList>
            <person name="Anantharaman K."/>
            <person name="Brown C.T."/>
            <person name="Hug L.A."/>
            <person name="Sharon I."/>
            <person name="Castelle C.J."/>
            <person name="Probst A.J."/>
            <person name="Thomas B.C."/>
            <person name="Singh A."/>
            <person name="Wilkins M.J."/>
            <person name="Karaoz U."/>
            <person name="Brodie E.L."/>
            <person name="Williams K.H."/>
            <person name="Hubbard S.S."/>
            <person name="Banfield J.F."/>
        </authorList>
    </citation>
    <scope>NUCLEOTIDE SEQUENCE [LARGE SCALE GENOMIC DNA]</scope>
</reference>
<evidence type="ECO:0000256" key="2">
    <source>
        <dbReference type="SAM" id="MobiDB-lite"/>
    </source>
</evidence>
<dbReference type="InterPro" id="IPR003646">
    <property type="entry name" value="SH3-like_bac-type"/>
</dbReference>
<organism evidence="5 6">
    <name type="scientific">Candidatus Falkowbacteria bacterium RIFOXYA2_FULL_47_9</name>
    <dbReference type="NCBI Taxonomy" id="1797995"/>
    <lineage>
        <taxon>Bacteria</taxon>
        <taxon>Candidatus Falkowiibacteriota</taxon>
    </lineage>
</organism>
<dbReference type="Proteomes" id="UP000178925">
    <property type="component" value="Unassembled WGS sequence"/>
</dbReference>
<dbReference type="AlphaFoldDB" id="A0A1F5SPL7"/>
<keyword evidence="1" id="KW-0175">Coiled coil</keyword>
<dbReference type="EMBL" id="MFGC01000007">
    <property type="protein sequence ID" value="OGF28655.1"/>
    <property type="molecule type" value="Genomic_DNA"/>
</dbReference>
<dbReference type="STRING" id="1797995.A2242_00170"/>
<gene>
    <name evidence="5" type="ORF">A2242_00170</name>
</gene>
<feature type="domain" description="SH3b" evidence="4">
    <location>
        <begin position="138"/>
        <end position="207"/>
    </location>
</feature>
<comment type="caution">
    <text evidence="5">The sequence shown here is derived from an EMBL/GenBank/DDBJ whole genome shotgun (WGS) entry which is preliminary data.</text>
</comment>
<feature type="compositionally biased region" description="Low complexity" evidence="2">
    <location>
        <begin position="102"/>
        <end position="124"/>
    </location>
</feature>
<evidence type="ECO:0000256" key="1">
    <source>
        <dbReference type="SAM" id="Coils"/>
    </source>
</evidence>
<evidence type="ECO:0000259" key="4">
    <source>
        <dbReference type="PROSITE" id="PS51781"/>
    </source>
</evidence>
<keyword evidence="3" id="KW-0812">Transmembrane</keyword>
<evidence type="ECO:0000256" key="3">
    <source>
        <dbReference type="SAM" id="Phobius"/>
    </source>
</evidence>
<proteinExistence type="predicted"/>
<keyword evidence="3" id="KW-1133">Transmembrane helix</keyword>
<dbReference type="InterPro" id="IPR036028">
    <property type="entry name" value="SH3-like_dom_sf"/>
</dbReference>
<accession>A0A1F5SPL7</accession>
<feature type="region of interest" description="Disordered" evidence="2">
    <location>
        <begin position="96"/>
        <end position="124"/>
    </location>
</feature>
<evidence type="ECO:0000313" key="5">
    <source>
        <dbReference type="EMBL" id="OGF28655.1"/>
    </source>
</evidence>
<protein>
    <recommendedName>
        <fullName evidence="4">SH3b domain-containing protein</fullName>
    </recommendedName>
</protein>
<dbReference type="PROSITE" id="PS51781">
    <property type="entry name" value="SH3B"/>
    <property type="match status" value="1"/>
</dbReference>
<dbReference type="Pfam" id="PF08239">
    <property type="entry name" value="SH3_3"/>
    <property type="match status" value="1"/>
</dbReference>
<feature type="transmembrane region" description="Helical" evidence="3">
    <location>
        <begin position="63"/>
        <end position="81"/>
    </location>
</feature>
<feature type="coiled-coil region" evidence="1">
    <location>
        <begin position="5"/>
        <end position="39"/>
    </location>
</feature>
<keyword evidence="3" id="KW-0472">Membrane</keyword>